<dbReference type="Pfam" id="PF18142">
    <property type="entry name" value="SLATT_fungal"/>
    <property type="match status" value="1"/>
</dbReference>
<evidence type="ECO:0000259" key="2">
    <source>
        <dbReference type="Pfam" id="PF18142"/>
    </source>
</evidence>
<organism evidence="3">
    <name type="scientific">Psilocybe cubensis</name>
    <name type="common">Psychedelic mushroom</name>
    <name type="synonym">Stropharia cubensis</name>
    <dbReference type="NCBI Taxonomy" id="181762"/>
    <lineage>
        <taxon>Eukaryota</taxon>
        <taxon>Fungi</taxon>
        <taxon>Dikarya</taxon>
        <taxon>Basidiomycota</taxon>
        <taxon>Agaricomycotina</taxon>
        <taxon>Agaricomycetes</taxon>
        <taxon>Agaricomycetidae</taxon>
        <taxon>Agaricales</taxon>
        <taxon>Agaricineae</taxon>
        <taxon>Strophariaceae</taxon>
        <taxon>Psilocybe</taxon>
    </lineage>
</organism>
<accession>A0A8H7XPP2</accession>
<dbReference type="NCBIfam" id="NF033635">
    <property type="entry name" value="SLATT_fungal"/>
    <property type="match status" value="1"/>
</dbReference>
<sequence>MASERVPVPAITPVIENVPLPETAEIPQSLLDPVQQQNRDPASDPFAGSRNGSPRQYASRNHSGASSDQNHITLPPETPRIPNLERYDDEDTHLHGVPVVTRHSTQGPMIPPPVRYPSAEMRPRLARQRTGETGRVSYHPPRSMMDYMTEQKPANIAHRLAPTIEIAMQERDKFALKAKWTGYALNAAIGLQVLLGSLTTGLSAAATSGRSAAIQTTILGGLSTVVASYLARSRGTNEPEQSNAKVKDLEHFIRECRAFEMDHGHVVGNDLDHILIEKRKQLEVLLGNTSSGTEVIPNNDSNRSSKVPPV</sequence>
<comment type="caution">
    <text evidence="3">The sequence shown here is derived from an EMBL/GenBank/DDBJ whole genome shotgun (WGS) entry which is preliminary data.</text>
</comment>
<dbReference type="EMBL" id="JAFIQS010000014">
    <property type="protein sequence ID" value="KAG5163554.1"/>
    <property type="molecule type" value="Genomic_DNA"/>
</dbReference>
<feature type="compositionally biased region" description="Polar residues" evidence="1">
    <location>
        <begin position="50"/>
        <end position="72"/>
    </location>
</feature>
<evidence type="ECO:0000313" key="3">
    <source>
        <dbReference type="EMBL" id="KAG5163554.1"/>
    </source>
</evidence>
<protein>
    <recommendedName>
        <fullName evidence="2">SMODS and SLOG-associating 2TM effector domain-containing protein</fullName>
    </recommendedName>
</protein>
<feature type="domain" description="SMODS and SLOG-associating 2TM effector" evidence="2">
    <location>
        <begin position="167"/>
        <end position="286"/>
    </location>
</feature>
<proteinExistence type="predicted"/>
<dbReference type="OrthoDB" id="3245801at2759"/>
<feature type="region of interest" description="Disordered" evidence="1">
    <location>
        <begin position="1"/>
        <end position="84"/>
    </location>
</feature>
<dbReference type="AlphaFoldDB" id="A0A8H7XPP2"/>
<dbReference type="InterPro" id="IPR041622">
    <property type="entry name" value="SLATT_fungi"/>
</dbReference>
<evidence type="ECO:0000256" key="1">
    <source>
        <dbReference type="SAM" id="MobiDB-lite"/>
    </source>
</evidence>
<reference evidence="3" key="1">
    <citation type="submission" date="2021-02" db="EMBL/GenBank/DDBJ databases">
        <title>Psilocybe cubensis genome.</title>
        <authorList>
            <person name="Mckernan K.J."/>
            <person name="Crawford S."/>
            <person name="Trippe A."/>
            <person name="Kane L.T."/>
            <person name="Mclaughlin S."/>
        </authorList>
    </citation>
    <scope>NUCLEOTIDE SEQUENCE [LARGE SCALE GENOMIC DNA]</scope>
    <source>
        <strain evidence="3">MGC-MH-2018</strain>
    </source>
</reference>
<feature type="region of interest" description="Disordered" evidence="1">
    <location>
        <begin position="290"/>
        <end position="310"/>
    </location>
</feature>
<gene>
    <name evidence="3" type="ORF">JR316_011334</name>
</gene>
<name>A0A8H7XPP2_PSICU</name>